<evidence type="ECO:0000256" key="3">
    <source>
        <dbReference type="ARBA" id="ARBA00022898"/>
    </source>
</evidence>
<dbReference type="EMBL" id="CAXDID020000017">
    <property type="protein sequence ID" value="CAL5984519.1"/>
    <property type="molecule type" value="Genomic_DNA"/>
</dbReference>
<comment type="similarity">
    <text evidence="5">Belongs to the class-II pyridoxal-phosphate-dependent aminotransferase family. MalY/PatB cystathionine beta-lyase subfamily.</text>
</comment>
<dbReference type="Pfam" id="PF00155">
    <property type="entry name" value="Aminotran_1_2"/>
    <property type="match status" value="1"/>
</dbReference>
<sequence length="385" mass="43590">MFNNVDRTGTHDYKSCSPRSQYQNQDLISLGCADCEIAVAQPIKDAILERANHPVYGYTMYYQEFYDSIIKYYARHHNMHFDTHDLILFPGIVSAVSIVLKSQLKRGDTVCLMHPEYPPFERICKAAGYNIQLMHLKENADLTYQIDFENAESALANAKVFLFSNPHNPTGNSFSSADLSRLHQICQKNNTVMLCDEIWADLSFADFTPILNVSKTNTVSFLAASKTFNVAGLQLGFAVVQDLALKHQIKQEAESVHCSPSNPIVLAGTQAAFDNCDEWLGQFKAFIVDQFTFVQEFIDQKMNKIGVYIPEATYLLWLDFSKIFDSVEKAYQFCINNGVYLQSGADFCEKSGVKLRMNVTSGRDVIEEAMNKLKKGYDKLENVEK</sequence>
<evidence type="ECO:0000256" key="4">
    <source>
        <dbReference type="ARBA" id="ARBA00023239"/>
    </source>
</evidence>
<name>A0AA86V353_9EUKA</name>
<dbReference type="PANTHER" id="PTHR43525">
    <property type="entry name" value="PROTEIN MALY"/>
    <property type="match status" value="1"/>
</dbReference>
<reference evidence="7" key="1">
    <citation type="submission" date="2023-06" db="EMBL/GenBank/DDBJ databases">
        <authorList>
            <person name="Kurt Z."/>
        </authorList>
    </citation>
    <scope>NUCLEOTIDE SEQUENCE</scope>
</reference>
<protein>
    <recommendedName>
        <fullName evidence="2">cysteine-S-conjugate beta-lyase</fullName>
        <ecNumber evidence="2">4.4.1.13</ecNumber>
    </recommendedName>
</protein>
<evidence type="ECO:0000259" key="6">
    <source>
        <dbReference type="Pfam" id="PF00155"/>
    </source>
</evidence>
<reference evidence="8 9" key="2">
    <citation type="submission" date="2024-07" db="EMBL/GenBank/DDBJ databases">
        <authorList>
            <person name="Akdeniz Z."/>
        </authorList>
    </citation>
    <scope>NUCLEOTIDE SEQUENCE [LARGE SCALE GENOMIC DNA]</scope>
</reference>
<dbReference type="AlphaFoldDB" id="A0AA86V353"/>
<dbReference type="InterPro" id="IPR015424">
    <property type="entry name" value="PyrdxlP-dep_Trfase"/>
</dbReference>
<evidence type="ECO:0000256" key="2">
    <source>
        <dbReference type="ARBA" id="ARBA00012224"/>
    </source>
</evidence>
<keyword evidence="4" id="KW-0456">Lyase</keyword>
<keyword evidence="9" id="KW-1185">Reference proteome</keyword>
<dbReference type="EMBL" id="CATOUU010001186">
    <property type="protein sequence ID" value="CAI9978729.1"/>
    <property type="molecule type" value="Genomic_DNA"/>
</dbReference>
<feature type="domain" description="Aminotransferase class I/classII large" evidence="6">
    <location>
        <begin position="39"/>
        <end position="372"/>
    </location>
</feature>
<evidence type="ECO:0000313" key="9">
    <source>
        <dbReference type="Proteomes" id="UP001642409"/>
    </source>
</evidence>
<dbReference type="EC" id="4.4.1.13" evidence="2"/>
<evidence type="ECO:0000256" key="5">
    <source>
        <dbReference type="ARBA" id="ARBA00037974"/>
    </source>
</evidence>
<keyword evidence="3" id="KW-0663">Pyridoxal phosphate</keyword>
<dbReference type="SUPFAM" id="SSF53383">
    <property type="entry name" value="PLP-dependent transferases"/>
    <property type="match status" value="1"/>
</dbReference>
<dbReference type="Gene3D" id="3.40.640.10">
    <property type="entry name" value="Type I PLP-dependent aspartate aminotransferase-like (Major domain)"/>
    <property type="match status" value="1"/>
</dbReference>
<dbReference type="InterPro" id="IPR015421">
    <property type="entry name" value="PyrdxlP-dep_Trfase_major"/>
</dbReference>
<evidence type="ECO:0000256" key="1">
    <source>
        <dbReference type="ARBA" id="ARBA00001933"/>
    </source>
</evidence>
<dbReference type="InterPro" id="IPR015422">
    <property type="entry name" value="PyrdxlP-dep_Trfase_small"/>
</dbReference>
<accession>A0AA86V353</accession>
<dbReference type="Proteomes" id="UP001642409">
    <property type="component" value="Unassembled WGS sequence"/>
</dbReference>
<comment type="cofactor">
    <cofactor evidence="1">
        <name>pyridoxal 5'-phosphate</name>
        <dbReference type="ChEBI" id="CHEBI:597326"/>
    </cofactor>
</comment>
<dbReference type="InterPro" id="IPR051798">
    <property type="entry name" value="Class-II_PLP-Dep_Aminotrans"/>
</dbReference>
<dbReference type="GO" id="GO:0030170">
    <property type="term" value="F:pyridoxal phosphate binding"/>
    <property type="evidence" value="ECO:0007669"/>
    <property type="project" value="InterPro"/>
</dbReference>
<proteinExistence type="inferred from homology"/>
<dbReference type="Gene3D" id="3.90.1150.10">
    <property type="entry name" value="Aspartate Aminotransferase, domain 1"/>
    <property type="match status" value="1"/>
</dbReference>
<organism evidence="7">
    <name type="scientific">Hexamita inflata</name>
    <dbReference type="NCBI Taxonomy" id="28002"/>
    <lineage>
        <taxon>Eukaryota</taxon>
        <taxon>Metamonada</taxon>
        <taxon>Diplomonadida</taxon>
        <taxon>Hexamitidae</taxon>
        <taxon>Hexamitinae</taxon>
        <taxon>Hexamita</taxon>
    </lineage>
</organism>
<dbReference type="PANTHER" id="PTHR43525:SF1">
    <property type="entry name" value="PROTEIN MALY"/>
    <property type="match status" value="1"/>
</dbReference>
<comment type="caution">
    <text evidence="7">The sequence shown here is derived from an EMBL/GenBank/DDBJ whole genome shotgun (WGS) entry which is preliminary data.</text>
</comment>
<dbReference type="InterPro" id="IPR004839">
    <property type="entry name" value="Aminotransferase_I/II_large"/>
</dbReference>
<gene>
    <name evidence="7" type="ORF">HINF_LOCUS66374</name>
    <name evidence="8" type="ORF">HINF_LOCUS8140</name>
</gene>
<dbReference type="GO" id="GO:0047804">
    <property type="term" value="F:cysteine-S-conjugate beta-lyase activity"/>
    <property type="evidence" value="ECO:0007669"/>
    <property type="project" value="UniProtKB-EC"/>
</dbReference>
<evidence type="ECO:0000313" key="7">
    <source>
        <dbReference type="EMBL" id="CAI9978729.1"/>
    </source>
</evidence>
<dbReference type="CDD" id="cd00609">
    <property type="entry name" value="AAT_like"/>
    <property type="match status" value="1"/>
</dbReference>
<evidence type="ECO:0000313" key="8">
    <source>
        <dbReference type="EMBL" id="CAL5984519.1"/>
    </source>
</evidence>